<sequence length="152" mass="17294">MYLLNGSFVADRQAAPYEGGVWKVRVDLPEKYPFKSPSIGFMNRIYHPNIDEVSGTVCLDVINQAWTALYDLSNIFESFLPQLLTYPNPIDPLNGDAAALYLHKPEDYKKKVIEYVKKYATEEALREHDELSTSSESSMSDFSEDEVGDMEL</sequence>
<dbReference type="GO" id="GO:0061631">
    <property type="term" value="F:ubiquitin conjugating enzyme activity"/>
    <property type="evidence" value="ECO:0007669"/>
    <property type="project" value="UniProtKB-EC"/>
</dbReference>
<comment type="catalytic activity">
    <reaction evidence="7">
        <text>S-ubiquitinyl-[E1 ubiquitin-activating enzyme]-L-cysteine + [acceptor protein]-L-lysine = [E1 ubiquitin-activating enzyme]-L-cysteine + N(6)-monoubiquitinyl-[acceptor protein]-L-lysine.</text>
        <dbReference type="EC" id="2.3.2.24"/>
    </reaction>
</comment>
<evidence type="ECO:0000256" key="13">
    <source>
        <dbReference type="ARBA" id="ARBA00077502"/>
    </source>
</evidence>
<dbReference type="SMART" id="SM00212">
    <property type="entry name" value="UBCc"/>
    <property type="match status" value="1"/>
</dbReference>
<keyword evidence="6" id="KW-0007">Acetylation</keyword>
<evidence type="ECO:0000256" key="12">
    <source>
        <dbReference type="ARBA" id="ARBA00076312"/>
    </source>
</evidence>
<dbReference type="EC" id="2.3.2.24" evidence="8"/>
<evidence type="ECO:0000256" key="15">
    <source>
        <dbReference type="ARBA" id="ARBA00082119"/>
    </source>
</evidence>
<evidence type="ECO:0000256" key="16">
    <source>
        <dbReference type="PROSITE-ProRule" id="PRU10133"/>
    </source>
</evidence>
<evidence type="ECO:0000256" key="11">
    <source>
        <dbReference type="ARBA" id="ARBA00072436"/>
    </source>
</evidence>
<keyword evidence="3 17" id="KW-0833">Ubl conjugation pathway</keyword>
<feature type="compositionally biased region" description="Low complexity" evidence="18">
    <location>
        <begin position="132"/>
        <end position="141"/>
    </location>
</feature>
<keyword evidence="1" id="KW-0808">Transferase</keyword>
<dbReference type="AlphaFoldDB" id="A0AAD9K7X3"/>
<feature type="active site" description="Glycyl thioester intermediate" evidence="16">
    <location>
        <position position="58"/>
    </location>
</feature>
<dbReference type="CDD" id="cd23797">
    <property type="entry name" value="UBCc_UBE2H"/>
    <property type="match status" value="1"/>
</dbReference>
<evidence type="ECO:0000256" key="3">
    <source>
        <dbReference type="ARBA" id="ARBA00022786"/>
    </source>
</evidence>
<evidence type="ECO:0000256" key="10">
    <source>
        <dbReference type="ARBA" id="ARBA00063081"/>
    </source>
</evidence>
<dbReference type="Pfam" id="PF00179">
    <property type="entry name" value="UQ_con"/>
    <property type="match status" value="1"/>
</dbReference>
<evidence type="ECO:0000256" key="18">
    <source>
        <dbReference type="SAM" id="MobiDB-lite"/>
    </source>
</evidence>
<gene>
    <name evidence="20" type="ORF">NP493_1318g00021</name>
</gene>
<evidence type="ECO:0000256" key="5">
    <source>
        <dbReference type="ARBA" id="ARBA00022843"/>
    </source>
</evidence>
<keyword evidence="2 17" id="KW-0547">Nucleotide-binding</keyword>
<evidence type="ECO:0000256" key="14">
    <source>
        <dbReference type="ARBA" id="ARBA00078369"/>
    </source>
</evidence>
<feature type="region of interest" description="Disordered" evidence="18">
    <location>
        <begin position="124"/>
        <end position="152"/>
    </location>
</feature>
<comment type="similarity">
    <text evidence="17">Belongs to the ubiquitin-conjugating enzyme family.</text>
</comment>
<comment type="subunit">
    <text evidence="10">Interacts with MAEA and WDR26, components of the CTLH complex that contains GID4, RANBP9 and/or RANBP10, MKLN1, MAEA, RMND5A (or alternatively its paralog RMND5B), GID8, ARMC8, WDR26 and YPEL5.</text>
</comment>
<dbReference type="InterPro" id="IPR000608">
    <property type="entry name" value="UBC"/>
</dbReference>
<dbReference type="Proteomes" id="UP001209878">
    <property type="component" value="Unassembled WGS sequence"/>
</dbReference>
<reference evidence="20" key="1">
    <citation type="journal article" date="2023" name="Mol. Biol. Evol.">
        <title>Third-Generation Sequencing Reveals the Adaptive Role of the Epigenome in Three Deep-Sea Polychaetes.</title>
        <authorList>
            <person name="Perez M."/>
            <person name="Aroh O."/>
            <person name="Sun Y."/>
            <person name="Lan Y."/>
            <person name="Juniper S.K."/>
            <person name="Young C.R."/>
            <person name="Angers B."/>
            <person name="Qian P.Y."/>
        </authorList>
    </citation>
    <scope>NUCLEOTIDE SEQUENCE</scope>
    <source>
        <strain evidence="20">R07B-5</strain>
    </source>
</reference>
<evidence type="ECO:0000256" key="8">
    <source>
        <dbReference type="ARBA" id="ARBA00039076"/>
    </source>
</evidence>
<keyword evidence="4 17" id="KW-0067">ATP-binding</keyword>
<evidence type="ECO:0000256" key="17">
    <source>
        <dbReference type="RuleBase" id="RU362109"/>
    </source>
</evidence>
<evidence type="ECO:0000313" key="20">
    <source>
        <dbReference type="EMBL" id="KAK2166484.1"/>
    </source>
</evidence>
<evidence type="ECO:0000313" key="21">
    <source>
        <dbReference type="Proteomes" id="UP001209878"/>
    </source>
</evidence>
<protein>
    <recommendedName>
        <fullName evidence="11">Ubiquitin-conjugating enzyme E2 H</fullName>
        <ecNumber evidence="8">2.3.2.24</ecNumber>
    </recommendedName>
    <alternativeName>
        <fullName evidence="14">(E3-independent) E2 ubiquitin-conjugating enzyme H</fullName>
    </alternativeName>
    <alternativeName>
        <fullName evidence="12">E2 ubiquitin-conjugating enzyme H</fullName>
    </alternativeName>
    <alternativeName>
        <fullName evidence="15">Ubiquitin carrier protein H</fullName>
    </alternativeName>
    <alternativeName>
        <fullName evidence="13">Ubiquitin-protein ligase H</fullName>
    </alternativeName>
</protein>
<evidence type="ECO:0000256" key="4">
    <source>
        <dbReference type="ARBA" id="ARBA00022840"/>
    </source>
</evidence>
<dbReference type="PROSITE" id="PS50127">
    <property type="entry name" value="UBC_2"/>
    <property type="match status" value="1"/>
</dbReference>
<comment type="function">
    <text evidence="9">Accepts ubiquitin from the E1 complex and catalyzes its covalent attachment to other proteins. E2 ubiquitin conjugating enzyme that transfers ubiquitin to MAEA, a core component of the CTLH E3 ubiquitin-protein ligase complex. In vitro catalyzes 'Lys-11'- and 'Lys-48'-linked polyubiquitination. Capable, in vitro, to ubiquitinate histone H2A.</text>
</comment>
<organism evidence="20 21">
    <name type="scientific">Ridgeia piscesae</name>
    <name type="common">Tubeworm</name>
    <dbReference type="NCBI Taxonomy" id="27915"/>
    <lineage>
        <taxon>Eukaryota</taxon>
        <taxon>Metazoa</taxon>
        <taxon>Spiralia</taxon>
        <taxon>Lophotrochozoa</taxon>
        <taxon>Annelida</taxon>
        <taxon>Polychaeta</taxon>
        <taxon>Sedentaria</taxon>
        <taxon>Canalipalpata</taxon>
        <taxon>Sabellida</taxon>
        <taxon>Siboglinidae</taxon>
        <taxon>Ridgeia</taxon>
    </lineage>
</organism>
<dbReference type="EMBL" id="JAODUO010001318">
    <property type="protein sequence ID" value="KAK2166484.1"/>
    <property type="molecule type" value="Genomic_DNA"/>
</dbReference>
<dbReference type="PANTHER" id="PTHR24068">
    <property type="entry name" value="UBIQUITIN-CONJUGATING ENZYME E2"/>
    <property type="match status" value="1"/>
</dbReference>
<evidence type="ECO:0000256" key="1">
    <source>
        <dbReference type="ARBA" id="ARBA00022679"/>
    </source>
</evidence>
<dbReference type="Gene3D" id="3.10.110.10">
    <property type="entry name" value="Ubiquitin Conjugating Enzyme"/>
    <property type="match status" value="1"/>
</dbReference>
<proteinExistence type="inferred from homology"/>
<dbReference type="GO" id="GO:0005524">
    <property type="term" value="F:ATP binding"/>
    <property type="evidence" value="ECO:0007669"/>
    <property type="project" value="UniProtKB-UniRule"/>
</dbReference>
<dbReference type="InterPro" id="IPR016135">
    <property type="entry name" value="UBQ-conjugating_enzyme/RWD"/>
</dbReference>
<evidence type="ECO:0000256" key="2">
    <source>
        <dbReference type="ARBA" id="ARBA00022741"/>
    </source>
</evidence>
<comment type="caution">
    <text evidence="20">The sequence shown here is derived from an EMBL/GenBank/DDBJ whole genome shotgun (WGS) entry which is preliminary data.</text>
</comment>
<keyword evidence="5" id="KW-0832">Ubl conjugation</keyword>
<feature type="compositionally biased region" description="Acidic residues" evidence="18">
    <location>
        <begin position="142"/>
        <end position="152"/>
    </location>
</feature>
<evidence type="ECO:0000256" key="9">
    <source>
        <dbReference type="ARBA" id="ARBA00060202"/>
    </source>
</evidence>
<dbReference type="InterPro" id="IPR023313">
    <property type="entry name" value="UBQ-conjugating_AS"/>
</dbReference>
<feature type="domain" description="UBC core" evidence="19">
    <location>
        <begin position="1"/>
        <end position="121"/>
    </location>
</feature>
<evidence type="ECO:0000259" key="19">
    <source>
        <dbReference type="PROSITE" id="PS50127"/>
    </source>
</evidence>
<dbReference type="PROSITE" id="PS00183">
    <property type="entry name" value="UBC_1"/>
    <property type="match status" value="1"/>
</dbReference>
<name>A0AAD9K7X3_RIDPI</name>
<keyword evidence="21" id="KW-1185">Reference proteome</keyword>
<dbReference type="FunFam" id="3.10.110.10:FF:000078">
    <property type="entry name" value="ubiquitin-conjugating enzyme E2 H isoform X2"/>
    <property type="match status" value="1"/>
</dbReference>
<dbReference type="SUPFAM" id="SSF54495">
    <property type="entry name" value="UBC-like"/>
    <property type="match status" value="1"/>
</dbReference>
<evidence type="ECO:0000256" key="6">
    <source>
        <dbReference type="ARBA" id="ARBA00022990"/>
    </source>
</evidence>
<evidence type="ECO:0000256" key="7">
    <source>
        <dbReference type="ARBA" id="ARBA00035845"/>
    </source>
</evidence>
<accession>A0AAD9K7X3</accession>